<dbReference type="Gene3D" id="3.10.10.10">
    <property type="entry name" value="HIV Type 1 Reverse Transcriptase, subunit A, domain 1"/>
    <property type="match status" value="1"/>
</dbReference>
<dbReference type="InterPro" id="IPR043502">
    <property type="entry name" value="DNA/RNA_pol_sf"/>
</dbReference>
<evidence type="ECO:0008006" key="4">
    <source>
        <dbReference type="Google" id="ProtNLM"/>
    </source>
</evidence>
<dbReference type="PANTHER" id="PTHR24559">
    <property type="entry name" value="TRANSPOSON TY3-I GAG-POL POLYPROTEIN"/>
    <property type="match status" value="1"/>
</dbReference>
<dbReference type="Proteomes" id="UP000479190">
    <property type="component" value="Unassembled WGS sequence"/>
</dbReference>
<organism evidence="2 3">
    <name type="scientific">Trichogramma brassicae</name>
    <dbReference type="NCBI Taxonomy" id="86971"/>
    <lineage>
        <taxon>Eukaryota</taxon>
        <taxon>Metazoa</taxon>
        <taxon>Ecdysozoa</taxon>
        <taxon>Arthropoda</taxon>
        <taxon>Hexapoda</taxon>
        <taxon>Insecta</taxon>
        <taxon>Pterygota</taxon>
        <taxon>Neoptera</taxon>
        <taxon>Endopterygota</taxon>
        <taxon>Hymenoptera</taxon>
        <taxon>Apocrita</taxon>
        <taxon>Proctotrupomorpha</taxon>
        <taxon>Chalcidoidea</taxon>
        <taxon>Trichogrammatidae</taxon>
        <taxon>Trichogramma</taxon>
    </lineage>
</organism>
<accession>A0A6H5I2H0</accession>
<name>A0A6H5I2H0_9HYME</name>
<evidence type="ECO:0000313" key="2">
    <source>
        <dbReference type="EMBL" id="CAB0030021.1"/>
    </source>
</evidence>
<keyword evidence="3" id="KW-1185">Reference proteome</keyword>
<dbReference type="InterPro" id="IPR053134">
    <property type="entry name" value="RNA-dir_DNA_polymerase"/>
</dbReference>
<proteinExistence type="predicted"/>
<feature type="region of interest" description="Disordered" evidence="1">
    <location>
        <begin position="71"/>
        <end position="94"/>
    </location>
</feature>
<dbReference type="InterPro" id="IPR043128">
    <property type="entry name" value="Rev_trsase/Diguanyl_cyclase"/>
</dbReference>
<feature type="region of interest" description="Disordered" evidence="1">
    <location>
        <begin position="115"/>
        <end position="153"/>
    </location>
</feature>
<feature type="compositionally biased region" description="Polar residues" evidence="1">
    <location>
        <begin position="72"/>
        <end position="94"/>
    </location>
</feature>
<dbReference type="EMBL" id="CADCXV010000411">
    <property type="protein sequence ID" value="CAB0030021.1"/>
    <property type="molecule type" value="Genomic_DNA"/>
</dbReference>
<evidence type="ECO:0000256" key="1">
    <source>
        <dbReference type="SAM" id="MobiDB-lite"/>
    </source>
</evidence>
<dbReference type="AlphaFoldDB" id="A0A6H5I2H0"/>
<gene>
    <name evidence="2" type="ORF">TBRA_LOCUS2037</name>
</gene>
<feature type="compositionally biased region" description="Basic residues" evidence="1">
    <location>
        <begin position="1"/>
        <end position="10"/>
    </location>
</feature>
<reference evidence="2 3" key="1">
    <citation type="submission" date="2020-02" db="EMBL/GenBank/DDBJ databases">
        <authorList>
            <person name="Ferguson B K."/>
        </authorList>
    </citation>
    <scope>NUCLEOTIDE SEQUENCE [LARGE SCALE GENOMIC DNA]</scope>
</reference>
<sequence>MVSRLRRLRTSKTEKPRPAGRTLCGLDDFDEVSKPASAHAAGASSGYFVNRYQNNDRQGYPREHVGIMRPSEVTSRQENPQYQGYNSQPQRNQYSYDNSQYRQNQDRYDHQQYHRNNQYSPRNQGPQNYNPRGYNHNYQSGNRNYNQSPRNEQYANHRENPDILDQLGGSTYFSTHSTSPQDFTRGYQWKETDRWKTAFGPCRDTTNIHEMPMGLKSAPSTFQRLMDNVLEDYRM</sequence>
<dbReference type="GO" id="GO:0071897">
    <property type="term" value="P:DNA biosynthetic process"/>
    <property type="evidence" value="ECO:0007669"/>
    <property type="project" value="UniProtKB-ARBA"/>
</dbReference>
<protein>
    <recommendedName>
        <fullName evidence="4">Reverse transcriptase domain-containing protein</fullName>
    </recommendedName>
</protein>
<evidence type="ECO:0000313" key="3">
    <source>
        <dbReference type="Proteomes" id="UP000479190"/>
    </source>
</evidence>
<dbReference type="Gene3D" id="3.30.70.270">
    <property type="match status" value="1"/>
</dbReference>
<dbReference type="PANTHER" id="PTHR24559:SF444">
    <property type="entry name" value="REVERSE TRANSCRIPTASE DOMAIN-CONTAINING PROTEIN"/>
    <property type="match status" value="1"/>
</dbReference>
<feature type="region of interest" description="Disordered" evidence="1">
    <location>
        <begin position="1"/>
        <end position="22"/>
    </location>
</feature>
<dbReference type="SUPFAM" id="SSF56672">
    <property type="entry name" value="DNA/RNA polymerases"/>
    <property type="match status" value="1"/>
</dbReference>